<sequence length="61" mass="6950">MEMKVSAMDEGNDNSKTINSQVLRVGSFIAWRNSRVFRMPNFLGKLAHSMESSIAKHEFSM</sequence>
<dbReference type="AlphaFoldDB" id="A0A9I9EGK6"/>
<name>A0A9I9EGK6_CUCME</name>
<evidence type="ECO:0000313" key="1">
    <source>
        <dbReference type="EnsemblPlants" id="MELO3C033502.2.1"/>
    </source>
</evidence>
<dbReference type="EnsemblPlants" id="MELO3C033502.2.1">
    <property type="protein sequence ID" value="MELO3C033502.2.1"/>
    <property type="gene ID" value="MELO3C033502.2"/>
</dbReference>
<reference evidence="1" key="1">
    <citation type="submission" date="2023-03" db="UniProtKB">
        <authorList>
            <consortium name="EnsemblPlants"/>
        </authorList>
    </citation>
    <scope>IDENTIFICATION</scope>
</reference>
<proteinExistence type="predicted"/>
<dbReference type="Gramene" id="MELO3C033502.2.1">
    <property type="protein sequence ID" value="MELO3C033502.2.1"/>
    <property type="gene ID" value="MELO3C033502.2"/>
</dbReference>
<protein>
    <submittedName>
        <fullName evidence="1">Uncharacterized protein</fullName>
    </submittedName>
</protein>
<accession>A0A9I9EGK6</accession>
<organism evidence="1">
    <name type="scientific">Cucumis melo</name>
    <name type="common">Muskmelon</name>
    <dbReference type="NCBI Taxonomy" id="3656"/>
    <lineage>
        <taxon>Eukaryota</taxon>
        <taxon>Viridiplantae</taxon>
        <taxon>Streptophyta</taxon>
        <taxon>Embryophyta</taxon>
        <taxon>Tracheophyta</taxon>
        <taxon>Spermatophyta</taxon>
        <taxon>Magnoliopsida</taxon>
        <taxon>eudicotyledons</taxon>
        <taxon>Gunneridae</taxon>
        <taxon>Pentapetalae</taxon>
        <taxon>rosids</taxon>
        <taxon>fabids</taxon>
        <taxon>Cucurbitales</taxon>
        <taxon>Cucurbitaceae</taxon>
        <taxon>Benincaseae</taxon>
        <taxon>Cucumis</taxon>
    </lineage>
</organism>